<evidence type="ECO:0000256" key="1">
    <source>
        <dbReference type="ARBA" id="ARBA00022614"/>
    </source>
</evidence>
<dbReference type="PANTHER" id="PTHR47566">
    <property type="match status" value="1"/>
</dbReference>
<evidence type="ECO:0000313" key="3">
    <source>
        <dbReference type="EMBL" id="SJZ86538.1"/>
    </source>
</evidence>
<keyword evidence="4" id="KW-1185">Reference proteome</keyword>
<dbReference type="STRING" id="29524.SAMN02745171_01329"/>
<dbReference type="PANTHER" id="PTHR47566:SF1">
    <property type="entry name" value="PROTEIN NUD1"/>
    <property type="match status" value="1"/>
</dbReference>
<sequence>MNKKSFLGKPLLSKVSLLTLFALFVSILMPQSVWGQSSLRDGTKGEIQFTTKKAAGDILYGKFKATGDLEVEGATIVTYSWGVSAVTLLQSNVTIKGDISEFGLAESEITDISFSNCANLEKVVLSGNSISSINFTESPKISTIYLESNKLKAVSMDNFITSLPNRSGESFKGKLLIFNERNGANEGNLCTASQVKKANEKGWNVFKFNRNGVEEPYQGEGALTKHKVTVTPAPDGGRYYIKGTDNTQTEFELEEGTVCEVGVDERQGWELATLTYNGTDIKETKRFTVTGPGTLAGTFKKLRFPVTLVSNEHGTISIQGYDEEALKSVEYGTTLTVVPKANDQNCVLTSLKVKGREILPEYSFVVRSAVTVEAFFTRGGGPSPIDEEQIILTTSRQPGQKITLWIVCNEVPVIEGATGEFKTGKDVEYTLTSSIVKIKGVIQGFRCKNGNLVGLDVTKAKNLRLLFCQENELSRLDVSKNTRLEDLSCSLNQLTSLNVSNNPELKNLYCYNNDIQTLDLTANSKLERLHCYTNNMETLKLGEAPAMKRLWCFDNKLNQISLSKMTVLESLWVWKNQFKGASMDAFMQELPNSTADKKELLLVDLKRGQEFETNYCTESQVNVAKSKGWAVYDYNGDYNEKKEFQGFVAVEGLQLNKEMVYYNAADQSIVVGGVTANANIVVNTLEGSTVLSATTDQEGNASLDASSLHQGVYILSVGAKTFKVLVY</sequence>
<proteinExistence type="predicted"/>
<dbReference type="Proteomes" id="UP000190121">
    <property type="component" value="Unassembled WGS sequence"/>
</dbReference>
<dbReference type="AlphaFoldDB" id="A0A1T4P6I7"/>
<dbReference type="InterPro" id="IPR052574">
    <property type="entry name" value="CDIRP"/>
</dbReference>
<accession>A0A1T4P6I7</accession>
<dbReference type="SUPFAM" id="SSF52058">
    <property type="entry name" value="L domain-like"/>
    <property type="match status" value="2"/>
</dbReference>
<dbReference type="GO" id="GO:0035591">
    <property type="term" value="F:signaling adaptor activity"/>
    <property type="evidence" value="ECO:0007669"/>
    <property type="project" value="TreeGrafter"/>
</dbReference>
<keyword evidence="1" id="KW-0433">Leucine-rich repeat</keyword>
<evidence type="ECO:0000313" key="4">
    <source>
        <dbReference type="Proteomes" id="UP000190121"/>
    </source>
</evidence>
<gene>
    <name evidence="3" type="ORF">SAMN02745171_01329</name>
</gene>
<dbReference type="Gene3D" id="3.80.10.10">
    <property type="entry name" value="Ribonuclease Inhibitor"/>
    <property type="match status" value="2"/>
</dbReference>
<dbReference type="RefSeq" id="WP_078737232.1">
    <property type="nucleotide sequence ID" value="NZ_FUXE01000014.1"/>
</dbReference>
<dbReference type="OrthoDB" id="1014043at2"/>
<dbReference type="InterPro" id="IPR032675">
    <property type="entry name" value="LRR_dom_sf"/>
</dbReference>
<dbReference type="EMBL" id="FUXE01000014">
    <property type="protein sequence ID" value="SJZ86538.1"/>
    <property type="molecule type" value="Genomic_DNA"/>
</dbReference>
<organism evidence="3 4">
    <name type="scientific">Porphyromonas circumdentaria</name>
    <dbReference type="NCBI Taxonomy" id="29524"/>
    <lineage>
        <taxon>Bacteria</taxon>
        <taxon>Pseudomonadati</taxon>
        <taxon>Bacteroidota</taxon>
        <taxon>Bacteroidia</taxon>
        <taxon>Bacteroidales</taxon>
        <taxon>Porphyromonadaceae</taxon>
        <taxon>Porphyromonas</taxon>
    </lineage>
</organism>
<evidence type="ECO:0000256" key="2">
    <source>
        <dbReference type="ARBA" id="ARBA00022737"/>
    </source>
</evidence>
<protein>
    <submittedName>
        <fullName evidence="3">Por secretion system C-terminal sorting domain-containing protein</fullName>
    </submittedName>
</protein>
<name>A0A1T4P6I7_9PORP</name>
<keyword evidence="2" id="KW-0677">Repeat</keyword>
<reference evidence="4" key="1">
    <citation type="submission" date="2017-02" db="EMBL/GenBank/DDBJ databases">
        <authorList>
            <person name="Varghese N."/>
            <person name="Submissions S."/>
        </authorList>
    </citation>
    <scope>NUCLEOTIDE SEQUENCE [LARGE SCALE GENOMIC DNA]</scope>
    <source>
        <strain evidence="4">ATCC 51356</strain>
    </source>
</reference>